<dbReference type="KEGG" id="crb:17891987"/>
<sequence>MSDNWSTVGHAARHLPALRQVTMVIPVSELSGDRQQRATEQWAIDNSTLTHLVFCITSRHNRTDHGPNQNFDRLISTPNYCFVHYQYQQGWYDEGTAIRLCRDFSRDYDPALGAFSQVTTPIFREGASEDW</sequence>
<organism evidence="1 2">
    <name type="scientific">Capsella rubella</name>
    <dbReference type="NCBI Taxonomy" id="81985"/>
    <lineage>
        <taxon>Eukaryota</taxon>
        <taxon>Viridiplantae</taxon>
        <taxon>Streptophyta</taxon>
        <taxon>Embryophyta</taxon>
        <taxon>Tracheophyta</taxon>
        <taxon>Spermatophyta</taxon>
        <taxon>Magnoliopsida</taxon>
        <taxon>eudicotyledons</taxon>
        <taxon>Gunneridae</taxon>
        <taxon>Pentapetalae</taxon>
        <taxon>rosids</taxon>
        <taxon>malvids</taxon>
        <taxon>Brassicales</taxon>
        <taxon>Brassicaceae</taxon>
        <taxon>Camelineae</taxon>
        <taxon>Capsella</taxon>
    </lineage>
</organism>
<name>R0I1D3_9BRAS</name>
<evidence type="ECO:0000313" key="1">
    <source>
        <dbReference type="EMBL" id="EOA31705.1"/>
    </source>
</evidence>
<dbReference type="Proteomes" id="UP000029121">
    <property type="component" value="Unassembled WGS sequence"/>
</dbReference>
<dbReference type="EMBL" id="KB870807">
    <property type="protein sequence ID" value="EOA31705.1"/>
    <property type="molecule type" value="Genomic_DNA"/>
</dbReference>
<gene>
    <name evidence="1" type="ORF">CARUB_v10014911mg</name>
</gene>
<dbReference type="OrthoDB" id="10449465at2759"/>
<evidence type="ECO:0000313" key="2">
    <source>
        <dbReference type="Proteomes" id="UP000029121"/>
    </source>
</evidence>
<protein>
    <submittedName>
        <fullName evidence="1">Uncharacterized protein</fullName>
    </submittedName>
</protein>
<reference evidence="2" key="1">
    <citation type="journal article" date="2013" name="Nat. Genet.">
        <title>The Capsella rubella genome and the genomic consequences of rapid mating system evolution.</title>
        <authorList>
            <person name="Slotte T."/>
            <person name="Hazzouri K.M."/>
            <person name="Agren J.A."/>
            <person name="Koenig D."/>
            <person name="Maumus F."/>
            <person name="Guo Y.L."/>
            <person name="Steige K."/>
            <person name="Platts A.E."/>
            <person name="Escobar J.S."/>
            <person name="Newman L.K."/>
            <person name="Wang W."/>
            <person name="Mandakova T."/>
            <person name="Vello E."/>
            <person name="Smith L.M."/>
            <person name="Henz S.R."/>
            <person name="Steffen J."/>
            <person name="Takuno S."/>
            <person name="Brandvain Y."/>
            <person name="Coop G."/>
            <person name="Andolfatto P."/>
            <person name="Hu T.T."/>
            <person name="Blanchette M."/>
            <person name="Clark R.M."/>
            <person name="Quesneville H."/>
            <person name="Nordborg M."/>
            <person name="Gaut B.S."/>
            <person name="Lysak M.A."/>
            <person name="Jenkins J."/>
            <person name="Grimwood J."/>
            <person name="Chapman J."/>
            <person name="Prochnik S."/>
            <person name="Shu S."/>
            <person name="Rokhsar D."/>
            <person name="Schmutz J."/>
            <person name="Weigel D."/>
            <person name="Wright S.I."/>
        </authorList>
    </citation>
    <scope>NUCLEOTIDE SEQUENCE [LARGE SCALE GENOMIC DNA]</scope>
    <source>
        <strain evidence="2">cv. Monte Gargano</strain>
    </source>
</reference>
<proteinExistence type="predicted"/>
<dbReference type="STRING" id="81985.R0I1D3"/>
<accession>R0I1D3</accession>
<dbReference type="AlphaFoldDB" id="R0I1D3"/>
<keyword evidence="2" id="KW-1185">Reference proteome</keyword>